<evidence type="ECO:0000256" key="7">
    <source>
        <dbReference type="ARBA" id="ARBA00022989"/>
    </source>
</evidence>
<evidence type="ECO:0000313" key="10">
    <source>
        <dbReference type="EnsemblMetazoa" id="CLYHEMP024676.1"/>
    </source>
</evidence>
<dbReference type="AlphaFoldDB" id="A0A7M5XK47"/>
<dbReference type="PANTHER" id="PTHR13121:SF0">
    <property type="entry name" value="PHOSPHATIDYLINOSITOL GLYCAN ANCHOR BIOSYNTHESIS CLASS U PROTEIN"/>
    <property type="match status" value="1"/>
</dbReference>
<evidence type="ECO:0000256" key="5">
    <source>
        <dbReference type="ARBA" id="ARBA00022692"/>
    </source>
</evidence>
<sequence length="240" mass="27198">MKNKGKTEEMKALKSRHGTASMILKWTLTILFSTVVRWLLIYFDFGEVFKRRVEISSPITSWFRVEECITLSQLGLSPYSGDVCHQPPLIVEMFKLLPSKWTVPFFVMTDLAIGIVLSKLCQCYTASQLSAQDSEKKEYAADTKSIWIKENSIVPFIVLNLYLLNPFTILTCVAQSTNIINNFVISLLLFSMSKGYCSMASICVAFVSYISLYPIMLIVPVILSVKKVRVKKGFFILVNS</sequence>
<keyword evidence="5 9" id="KW-0812">Transmembrane</keyword>
<comment type="similarity">
    <text evidence="3">Belongs to the PIGU family.</text>
</comment>
<dbReference type="InterPro" id="IPR009600">
    <property type="entry name" value="PIG-U"/>
</dbReference>
<feature type="transmembrane region" description="Helical" evidence="9">
    <location>
        <begin position="199"/>
        <end position="223"/>
    </location>
</feature>
<evidence type="ECO:0000256" key="4">
    <source>
        <dbReference type="ARBA" id="ARBA00022502"/>
    </source>
</evidence>
<accession>A0A7M5XK47</accession>
<organism evidence="10 11">
    <name type="scientific">Clytia hemisphaerica</name>
    <dbReference type="NCBI Taxonomy" id="252671"/>
    <lineage>
        <taxon>Eukaryota</taxon>
        <taxon>Metazoa</taxon>
        <taxon>Cnidaria</taxon>
        <taxon>Hydrozoa</taxon>
        <taxon>Hydroidolina</taxon>
        <taxon>Leptothecata</taxon>
        <taxon>Obeliida</taxon>
        <taxon>Clytiidae</taxon>
        <taxon>Clytia</taxon>
    </lineage>
</organism>
<evidence type="ECO:0000256" key="3">
    <source>
        <dbReference type="ARBA" id="ARBA00010026"/>
    </source>
</evidence>
<evidence type="ECO:0000256" key="1">
    <source>
        <dbReference type="ARBA" id="ARBA00004477"/>
    </source>
</evidence>
<protein>
    <recommendedName>
        <fullName evidence="12">Phosphatidylinositol glycan anchor biosynthesis class U protein</fullName>
    </recommendedName>
</protein>
<evidence type="ECO:0008006" key="12">
    <source>
        <dbReference type="Google" id="ProtNLM"/>
    </source>
</evidence>
<dbReference type="OrthoDB" id="549017at2759"/>
<dbReference type="Pfam" id="PF06728">
    <property type="entry name" value="PIG-U"/>
    <property type="match status" value="1"/>
</dbReference>
<dbReference type="Proteomes" id="UP000594262">
    <property type="component" value="Unplaced"/>
</dbReference>
<feature type="transmembrane region" description="Helical" evidence="9">
    <location>
        <begin position="101"/>
        <end position="121"/>
    </location>
</feature>
<comment type="pathway">
    <text evidence="2">Glycolipid biosynthesis; glycosylphosphatidylinositol-anchor biosynthesis.</text>
</comment>
<keyword evidence="4" id="KW-0337">GPI-anchor biosynthesis</keyword>
<comment type="subcellular location">
    <subcellularLocation>
        <location evidence="1">Endoplasmic reticulum membrane</location>
        <topology evidence="1">Multi-pass membrane protein</topology>
    </subcellularLocation>
</comment>
<evidence type="ECO:0000256" key="8">
    <source>
        <dbReference type="ARBA" id="ARBA00023136"/>
    </source>
</evidence>
<keyword evidence="7 9" id="KW-1133">Transmembrane helix</keyword>
<evidence type="ECO:0000256" key="9">
    <source>
        <dbReference type="SAM" id="Phobius"/>
    </source>
</evidence>
<reference evidence="10" key="1">
    <citation type="submission" date="2021-01" db="UniProtKB">
        <authorList>
            <consortium name="EnsemblMetazoa"/>
        </authorList>
    </citation>
    <scope>IDENTIFICATION</scope>
</reference>
<name>A0A7M5XK47_9CNID</name>
<evidence type="ECO:0000256" key="6">
    <source>
        <dbReference type="ARBA" id="ARBA00022824"/>
    </source>
</evidence>
<dbReference type="UniPathway" id="UPA00196"/>
<dbReference type="EnsemblMetazoa" id="CLYHEMT024676.1">
    <property type="protein sequence ID" value="CLYHEMP024676.1"/>
    <property type="gene ID" value="CLYHEMG024676"/>
</dbReference>
<evidence type="ECO:0000313" key="11">
    <source>
        <dbReference type="Proteomes" id="UP000594262"/>
    </source>
</evidence>
<evidence type="ECO:0000256" key="2">
    <source>
        <dbReference type="ARBA" id="ARBA00004687"/>
    </source>
</evidence>
<keyword evidence="6" id="KW-0256">Endoplasmic reticulum</keyword>
<keyword evidence="8 9" id="KW-0472">Membrane</keyword>
<keyword evidence="11" id="KW-1185">Reference proteome</keyword>
<dbReference type="PANTHER" id="PTHR13121">
    <property type="entry name" value="GPI TRANSAMIDASE COMPONENT PIG-U"/>
    <property type="match status" value="1"/>
</dbReference>
<dbReference type="GO" id="GO:0016255">
    <property type="term" value="P:attachment of GPI anchor to protein"/>
    <property type="evidence" value="ECO:0007669"/>
    <property type="project" value="InterPro"/>
</dbReference>
<proteinExistence type="inferred from homology"/>
<feature type="transmembrane region" description="Helical" evidence="9">
    <location>
        <begin position="21"/>
        <end position="43"/>
    </location>
</feature>
<dbReference type="GO" id="GO:0042765">
    <property type="term" value="C:GPI-anchor transamidase complex"/>
    <property type="evidence" value="ECO:0007669"/>
    <property type="project" value="InterPro"/>
</dbReference>
<dbReference type="GO" id="GO:0006506">
    <property type="term" value="P:GPI anchor biosynthetic process"/>
    <property type="evidence" value="ECO:0007669"/>
    <property type="project" value="UniProtKB-UniPathway"/>
</dbReference>
<feature type="transmembrane region" description="Helical" evidence="9">
    <location>
        <begin position="153"/>
        <end position="179"/>
    </location>
</feature>